<name>A0A0H5R606_9EUKA</name>
<protein>
    <submittedName>
        <fullName evidence="1">Uncharacterized protein</fullName>
    </submittedName>
</protein>
<accession>A0A0H5R606</accession>
<proteinExistence type="predicted"/>
<reference evidence="1" key="1">
    <citation type="submission" date="2015-04" db="EMBL/GenBank/DDBJ databases">
        <title>The genome sequence of the plant pathogenic Rhizarian Plasmodiophora brassicae reveals insights in its biotrophic life cycle and the origin of chitin synthesis.</title>
        <authorList>
            <person name="Schwelm A."/>
            <person name="Fogelqvist J."/>
            <person name="Knaust A."/>
            <person name="Julke S."/>
            <person name="Lilja T."/>
            <person name="Dhandapani V."/>
            <person name="Bonilla-Rosso G."/>
            <person name="Karlsson M."/>
            <person name="Shevchenko A."/>
            <person name="Choi S.R."/>
            <person name="Kim H.G."/>
            <person name="Park J.Y."/>
            <person name="Lim Y.P."/>
            <person name="Ludwig-Muller J."/>
            <person name="Dixelius C."/>
        </authorList>
    </citation>
    <scope>NUCLEOTIDE SEQUENCE</scope>
    <source>
        <tissue evidence="1">Potato root galls</tissue>
    </source>
</reference>
<dbReference type="EMBL" id="HACM01008765">
    <property type="protein sequence ID" value="CRZ09207.1"/>
    <property type="molecule type" value="Transcribed_RNA"/>
</dbReference>
<sequence length="125" mass="14705">MFAPRQRRKICACRQDGDYCPDEPVPVEYCLELSDEMKAFLVQSRERRMDRLKRKRNDQIALKNSQRDAEQKIVTDFQERRKKMYGDSLSHIESLEKGLNDVFLWAVQQSDAVLWPAVALSFGKH</sequence>
<dbReference type="AlphaFoldDB" id="A0A0H5R606"/>
<organism evidence="1">
    <name type="scientific">Spongospora subterranea</name>
    <dbReference type="NCBI Taxonomy" id="70186"/>
    <lineage>
        <taxon>Eukaryota</taxon>
        <taxon>Sar</taxon>
        <taxon>Rhizaria</taxon>
        <taxon>Endomyxa</taxon>
        <taxon>Phytomyxea</taxon>
        <taxon>Plasmodiophorida</taxon>
        <taxon>Plasmodiophoridae</taxon>
        <taxon>Spongospora</taxon>
    </lineage>
</organism>
<evidence type="ECO:0000313" key="1">
    <source>
        <dbReference type="EMBL" id="CRZ09207.1"/>
    </source>
</evidence>